<evidence type="ECO:0000313" key="3">
    <source>
        <dbReference type="EMBL" id="HIU02176.1"/>
    </source>
</evidence>
<dbReference type="EMBL" id="DVLT01000019">
    <property type="protein sequence ID" value="HIU02176.1"/>
    <property type="molecule type" value="Genomic_DNA"/>
</dbReference>
<evidence type="ECO:0000259" key="2">
    <source>
        <dbReference type="Pfam" id="PF13529"/>
    </source>
</evidence>
<evidence type="ECO:0000256" key="1">
    <source>
        <dbReference type="SAM" id="SignalP"/>
    </source>
</evidence>
<sequence length="257" mass="28677">MKKRCLKQLLWILAAGLNMILCAEAADMTERYFAGVEVPDGQVQPAEKSLDGQIRIDVPYMSQEDVLPTGCETMSALMLLAWWDIYPSVEEALSHLYCLSVTTDGRGHMYGPDPCQAFAGDPASPGGYGCYPPVIERMLTELLPDDKKVVNTSGQTLAELEEDYLSKGIPVMIWVTIDMLESYPGSSWSVIDSEGNVTGDIYTWQANEHCVVLVGCDAWNYYLNDPWKSHGTVAWDRELVNIRYEEMGMNSLAVVER</sequence>
<accession>A0A9D1HF48</accession>
<feature type="domain" description="Peptidase C39-like" evidence="2">
    <location>
        <begin position="56"/>
        <end position="227"/>
    </location>
</feature>
<protein>
    <submittedName>
        <fullName evidence="3">C39 family peptidase</fullName>
    </submittedName>
</protein>
<dbReference type="PANTHER" id="PTHR37806:SF1">
    <property type="entry name" value="PEPTIDASE C39-LIKE DOMAIN-CONTAINING PROTEIN"/>
    <property type="match status" value="1"/>
</dbReference>
<reference evidence="3" key="2">
    <citation type="journal article" date="2021" name="PeerJ">
        <title>Extensive microbial diversity within the chicken gut microbiome revealed by metagenomics and culture.</title>
        <authorList>
            <person name="Gilroy R."/>
            <person name="Ravi A."/>
            <person name="Getino M."/>
            <person name="Pursley I."/>
            <person name="Horton D.L."/>
            <person name="Alikhan N.F."/>
            <person name="Baker D."/>
            <person name="Gharbi K."/>
            <person name="Hall N."/>
            <person name="Watson M."/>
            <person name="Adriaenssens E.M."/>
            <person name="Foster-Nyarko E."/>
            <person name="Jarju S."/>
            <person name="Secka A."/>
            <person name="Antonio M."/>
            <person name="Oren A."/>
            <person name="Chaudhuri R.R."/>
            <person name="La Ragione R."/>
            <person name="Hildebrand F."/>
            <person name="Pallen M.J."/>
        </authorList>
    </citation>
    <scope>NUCLEOTIDE SEQUENCE</scope>
    <source>
        <strain evidence="3">CHK187-14744</strain>
    </source>
</reference>
<dbReference type="PANTHER" id="PTHR37806">
    <property type="entry name" value="LMO0724 PROTEIN"/>
    <property type="match status" value="1"/>
</dbReference>
<dbReference type="Proteomes" id="UP000824164">
    <property type="component" value="Unassembled WGS sequence"/>
</dbReference>
<proteinExistence type="predicted"/>
<organism evidence="3 4">
    <name type="scientific">Candidatus Onthocola gallistercoris</name>
    <dbReference type="NCBI Taxonomy" id="2840876"/>
    <lineage>
        <taxon>Bacteria</taxon>
        <taxon>Bacillati</taxon>
        <taxon>Bacillota</taxon>
        <taxon>Bacilli</taxon>
        <taxon>Candidatus Onthocola</taxon>
    </lineage>
</organism>
<gene>
    <name evidence="3" type="ORF">IAB63_02850</name>
</gene>
<feature type="chain" id="PRO_5038591615" evidence="1">
    <location>
        <begin position="26"/>
        <end position="257"/>
    </location>
</feature>
<dbReference type="Pfam" id="PF13529">
    <property type="entry name" value="Peptidase_C39_2"/>
    <property type="match status" value="1"/>
</dbReference>
<dbReference type="AlphaFoldDB" id="A0A9D1HF48"/>
<name>A0A9D1HF48_9FIRM</name>
<dbReference type="Gene3D" id="3.90.70.10">
    <property type="entry name" value="Cysteine proteinases"/>
    <property type="match status" value="1"/>
</dbReference>
<dbReference type="InterPro" id="IPR039564">
    <property type="entry name" value="Peptidase_C39-like"/>
</dbReference>
<feature type="signal peptide" evidence="1">
    <location>
        <begin position="1"/>
        <end position="25"/>
    </location>
</feature>
<keyword evidence="1" id="KW-0732">Signal</keyword>
<comment type="caution">
    <text evidence="3">The sequence shown here is derived from an EMBL/GenBank/DDBJ whole genome shotgun (WGS) entry which is preliminary data.</text>
</comment>
<reference evidence="3" key="1">
    <citation type="submission" date="2020-10" db="EMBL/GenBank/DDBJ databases">
        <authorList>
            <person name="Gilroy R."/>
        </authorList>
    </citation>
    <scope>NUCLEOTIDE SEQUENCE</scope>
    <source>
        <strain evidence="3">CHK187-14744</strain>
    </source>
</reference>
<evidence type="ECO:0000313" key="4">
    <source>
        <dbReference type="Proteomes" id="UP000824164"/>
    </source>
</evidence>